<name>A0AAN6IRZ8_EXODE</name>
<dbReference type="SMART" id="SM00321">
    <property type="entry name" value="WSC"/>
    <property type="match status" value="1"/>
</dbReference>
<evidence type="ECO:0000256" key="5">
    <source>
        <dbReference type="ARBA" id="ARBA00023136"/>
    </source>
</evidence>
<evidence type="ECO:0000313" key="12">
    <source>
        <dbReference type="Proteomes" id="UP001161757"/>
    </source>
</evidence>
<dbReference type="Pfam" id="PF01822">
    <property type="entry name" value="WSC"/>
    <property type="match status" value="1"/>
</dbReference>
<evidence type="ECO:0000256" key="9">
    <source>
        <dbReference type="SAM" id="SignalP"/>
    </source>
</evidence>
<feature type="region of interest" description="Disordered" evidence="7">
    <location>
        <begin position="222"/>
        <end position="261"/>
    </location>
</feature>
<feature type="chain" id="PRO_5042893950" evidence="9">
    <location>
        <begin position="25"/>
        <end position="290"/>
    </location>
</feature>
<feature type="compositionally biased region" description="Low complexity" evidence="7">
    <location>
        <begin position="135"/>
        <end position="146"/>
    </location>
</feature>
<evidence type="ECO:0000313" key="11">
    <source>
        <dbReference type="EMBL" id="KAJ8988395.1"/>
    </source>
</evidence>
<evidence type="ECO:0000259" key="10">
    <source>
        <dbReference type="PROSITE" id="PS51212"/>
    </source>
</evidence>
<dbReference type="InterPro" id="IPR051836">
    <property type="entry name" value="Kremen_rcpt"/>
</dbReference>
<comment type="subcellular location">
    <subcellularLocation>
        <location evidence="1">Membrane</location>
        <topology evidence="1">Single-pass membrane protein</topology>
    </subcellularLocation>
</comment>
<keyword evidence="2 8" id="KW-0812">Transmembrane</keyword>
<dbReference type="InterPro" id="IPR002889">
    <property type="entry name" value="WSC_carb-bd"/>
</dbReference>
<feature type="compositionally biased region" description="Polar residues" evidence="7">
    <location>
        <begin position="147"/>
        <end position="161"/>
    </location>
</feature>
<keyword evidence="6" id="KW-0325">Glycoprotein</keyword>
<dbReference type="GO" id="GO:0005886">
    <property type="term" value="C:plasma membrane"/>
    <property type="evidence" value="ECO:0007669"/>
    <property type="project" value="TreeGrafter"/>
</dbReference>
<comment type="caution">
    <text evidence="11">The sequence shown here is derived from an EMBL/GenBank/DDBJ whole genome shotgun (WGS) entry which is preliminary data.</text>
</comment>
<keyword evidence="5 8" id="KW-0472">Membrane</keyword>
<sequence>MKPSLFCATAVASALAFLSTPILAQTTSATAAAAITTLGCYKDSDPLTQQGTYVYQSSGWCQQQCVKLGKPVMATTGGSTCYCGDELPALDQEVDSSKCNTDCQGWPEDKCGGIGYWQVYLSGLTADVKTAPNSTTIASSASSTPTQGSDGATPTQPSVVTKAGQTVVVTASTSADNEHHGSSGPNKVGIAVGVVVGVIALGAMVGGVIFFLKRRRNREIEEEHRRNAAVSSFVGGTQSDKSSATDQRLDPSIYSHRRPSIGSIADERDFSRRILQVRNPDRDSKASNLA</sequence>
<accession>A0AAN6IRZ8</accession>
<evidence type="ECO:0000256" key="2">
    <source>
        <dbReference type="ARBA" id="ARBA00022692"/>
    </source>
</evidence>
<keyword evidence="3 9" id="KW-0732">Signal</keyword>
<evidence type="ECO:0000256" key="1">
    <source>
        <dbReference type="ARBA" id="ARBA00004167"/>
    </source>
</evidence>
<evidence type="ECO:0000256" key="8">
    <source>
        <dbReference type="SAM" id="Phobius"/>
    </source>
</evidence>
<feature type="region of interest" description="Disordered" evidence="7">
    <location>
        <begin position="135"/>
        <end position="161"/>
    </location>
</feature>
<feature type="signal peptide" evidence="9">
    <location>
        <begin position="1"/>
        <end position="24"/>
    </location>
</feature>
<evidence type="ECO:0000256" key="4">
    <source>
        <dbReference type="ARBA" id="ARBA00022989"/>
    </source>
</evidence>
<keyword evidence="4 8" id="KW-1133">Transmembrane helix</keyword>
<feature type="compositionally biased region" description="Polar residues" evidence="7">
    <location>
        <begin position="234"/>
        <end position="246"/>
    </location>
</feature>
<proteinExistence type="predicted"/>
<dbReference type="EMBL" id="JAJGCB010000018">
    <property type="protein sequence ID" value="KAJ8988395.1"/>
    <property type="molecule type" value="Genomic_DNA"/>
</dbReference>
<dbReference type="PANTHER" id="PTHR24269">
    <property type="entry name" value="KREMEN PROTEIN"/>
    <property type="match status" value="1"/>
</dbReference>
<evidence type="ECO:0000256" key="7">
    <source>
        <dbReference type="SAM" id="MobiDB-lite"/>
    </source>
</evidence>
<organism evidence="11 12">
    <name type="scientific">Exophiala dermatitidis</name>
    <name type="common">Black yeast-like fungus</name>
    <name type="synonym">Wangiella dermatitidis</name>
    <dbReference type="NCBI Taxonomy" id="5970"/>
    <lineage>
        <taxon>Eukaryota</taxon>
        <taxon>Fungi</taxon>
        <taxon>Dikarya</taxon>
        <taxon>Ascomycota</taxon>
        <taxon>Pezizomycotina</taxon>
        <taxon>Eurotiomycetes</taxon>
        <taxon>Chaetothyriomycetidae</taxon>
        <taxon>Chaetothyriales</taxon>
        <taxon>Herpotrichiellaceae</taxon>
        <taxon>Exophiala</taxon>
    </lineage>
</organism>
<reference evidence="11" key="1">
    <citation type="submission" date="2023-01" db="EMBL/GenBank/DDBJ databases">
        <title>Exophiala dermititidis isolated from Cystic Fibrosis Patient.</title>
        <authorList>
            <person name="Kurbessoian T."/>
            <person name="Crocker A."/>
            <person name="Murante D."/>
            <person name="Hogan D.A."/>
            <person name="Stajich J.E."/>
        </authorList>
    </citation>
    <scope>NUCLEOTIDE SEQUENCE</scope>
    <source>
        <strain evidence="11">Ex8</strain>
    </source>
</reference>
<dbReference type="Proteomes" id="UP001161757">
    <property type="component" value="Unassembled WGS sequence"/>
</dbReference>
<dbReference type="PROSITE" id="PS51212">
    <property type="entry name" value="WSC"/>
    <property type="match status" value="1"/>
</dbReference>
<gene>
    <name evidence="11" type="primary">wsc1</name>
    <name evidence="11" type="ORF">HRR80_007426</name>
</gene>
<evidence type="ECO:0000256" key="3">
    <source>
        <dbReference type="ARBA" id="ARBA00022729"/>
    </source>
</evidence>
<dbReference type="AlphaFoldDB" id="A0AAN6IRZ8"/>
<evidence type="ECO:0000256" key="6">
    <source>
        <dbReference type="ARBA" id="ARBA00023180"/>
    </source>
</evidence>
<dbReference type="PANTHER" id="PTHR24269:SF23">
    <property type="entry name" value="PLASMA MEMBRANE SENSOR TRANSDUCER (EUROFUNG)"/>
    <property type="match status" value="1"/>
</dbReference>
<feature type="domain" description="WSC" evidence="10">
    <location>
        <begin position="34"/>
        <end position="123"/>
    </location>
</feature>
<feature type="transmembrane region" description="Helical" evidence="8">
    <location>
        <begin position="188"/>
        <end position="212"/>
    </location>
</feature>
<protein>
    <submittedName>
        <fullName evidence="11">Protein SLG1</fullName>
    </submittedName>
</protein>